<evidence type="ECO:0000313" key="2">
    <source>
        <dbReference type="Proteomes" id="UP001239397"/>
    </source>
</evidence>
<proteinExistence type="predicted"/>
<dbReference type="RefSeq" id="WP_285996196.1">
    <property type="nucleotide sequence ID" value="NZ_CP127295.1"/>
</dbReference>
<dbReference type="EMBL" id="CP127295">
    <property type="protein sequence ID" value="WIX99716.1"/>
    <property type="molecule type" value="Genomic_DNA"/>
</dbReference>
<evidence type="ECO:0000313" key="1">
    <source>
        <dbReference type="EMBL" id="WIX99716.1"/>
    </source>
</evidence>
<dbReference type="AlphaFoldDB" id="A0A9Y2NCL0"/>
<accession>A0A9Y2NCL0</accession>
<organism evidence="1 2">
    <name type="scientific">Amycolatopsis mongoliensis</name>
    <dbReference type="NCBI Taxonomy" id="715475"/>
    <lineage>
        <taxon>Bacteria</taxon>
        <taxon>Bacillati</taxon>
        <taxon>Actinomycetota</taxon>
        <taxon>Actinomycetes</taxon>
        <taxon>Pseudonocardiales</taxon>
        <taxon>Pseudonocardiaceae</taxon>
        <taxon>Amycolatopsis</taxon>
    </lineage>
</organism>
<sequence>MRGDWIYDWVRVEMEYRAGPPPAVRRPREPRPAPRHWAALRAGLFPGGRAEVQHGSPAAGC</sequence>
<name>A0A9Y2NCL0_9PSEU</name>
<keyword evidence="2" id="KW-1185">Reference proteome</keyword>
<dbReference type="KEGG" id="amog:QRX60_37535"/>
<gene>
    <name evidence="1" type="ORF">QRX60_37535</name>
</gene>
<dbReference type="Proteomes" id="UP001239397">
    <property type="component" value="Chromosome"/>
</dbReference>
<protein>
    <submittedName>
        <fullName evidence="1">Uncharacterized protein</fullName>
    </submittedName>
</protein>
<reference evidence="1 2" key="1">
    <citation type="submission" date="2023-06" db="EMBL/GenBank/DDBJ databases">
        <authorList>
            <person name="Oyuntsetseg B."/>
            <person name="Kim S.B."/>
        </authorList>
    </citation>
    <scope>NUCLEOTIDE SEQUENCE [LARGE SCALE GENOMIC DNA]</scope>
    <source>
        <strain evidence="1 2">4-36</strain>
    </source>
</reference>